<evidence type="ECO:0000256" key="3">
    <source>
        <dbReference type="ARBA" id="ARBA00023136"/>
    </source>
</evidence>
<feature type="transmembrane region" description="Helical" evidence="4">
    <location>
        <begin position="268"/>
        <end position="286"/>
    </location>
</feature>
<dbReference type="InterPro" id="IPR036259">
    <property type="entry name" value="MFS_trans_sf"/>
</dbReference>
<accession>A0ABP3XP85</accession>
<organism evidence="5 6">
    <name type="scientific">Sphingopyxis soli</name>
    <dbReference type="NCBI Taxonomy" id="592051"/>
    <lineage>
        <taxon>Bacteria</taxon>
        <taxon>Pseudomonadati</taxon>
        <taxon>Pseudomonadota</taxon>
        <taxon>Alphaproteobacteria</taxon>
        <taxon>Sphingomonadales</taxon>
        <taxon>Sphingomonadaceae</taxon>
        <taxon>Sphingopyxis</taxon>
    </lineage>
</organism>
<feature type="transmembrane region" description="Helical" evidence="4">
    <location>
        <begin position="101"/>
        <end position="124"/>
    </location>
</feature>
<evidence type="ECO:0000313" key="5">
    <source>
        <dbReference type="EMBL" id="GAA0866610.1"/>
    </source>
</evidence>
<proteinExistence type="predicted"/>
<feature type="transmembrane region" description="Helical" evidence="4">
    <location>
        <begin position="12"/>
        <end position="38"/>
    </location>
</feature>
<dbReference type="Proteomes" id="UP001500738">
    <property type="component" value="Unassembled WGS sequence"/>
</dbReference>
<keyword evidence="3 4" id="KW-0472">Membrane</keyword>
<evidence type="ECO:0000313" key="6">
    <source>
        <dbReference type="Proteomes" id="UP001500738"/>
    </source>
</evidence>
<feature type="transmembrane region" description="Helical" evidence="4">
    <location>
        <begin position="164"/>
        <end position="187"/>
    </location>
</feature>
<feature type="transmembrane region" description="Helical" evidence="4">
    <location>
        <begin position="77"/>
        <end position="95"/>
    </location>
</feature>
<comment type="caution">
    <text evidence="5">The sequence shown here is derived from an EMBL/GenBank/DDBJ whole genome shotgun (WGS) entry which is preliminary data.</text>
</comment>
<dbReference type="InterPro" id="IPR011701">
    <property type="entry name" value="MFS"/>
</dbReference>
<feature type="transmembrane region" description="Helical" evidence="4">
    <location>
        <begin position="199"/>
        <end position="224"/>
    </location>
</feature>
<gene>
    <name evidence="5" type="ORF">GCM10009115_30230</name>
</gene>
<evidence type="ECO:0000256" key="2">
    <source>
        <dbReference type="ARBA" id="ARBA00022989"/>
    </source>
</evidence>
<name>A0ABP3XP85_9SPHN</name>
<dbReference type="RefSeq" id="WP_215350131.1">
    <property type="nucleotide sequence ID" value="NZ_BAAAFE010000009.1"/>
</dbReference>
<feature type="transmembrane region" description="Helical" evidence="4">
    <location>
        <begin position="324"/>
        <end position="346"/>
    </location>
</feature>
<feature type="transmembrane region" description="Helical" evidence="4">
    <location>
        <begin position="352"/>
        <end position="372"/>
    </location>
</feature>
<protein>
    <submittedName>
        <fullName evidence="5">MFS transporter</fullName>
    </submittedName>
</protein>
<evidence type="ECO:0000256" key="1">
    <source>
        <dbReference type="ARBA" id="ARBA00022692"/>
    </source>
</evidence>
<feature type="transmembrane region" description="Helical" evidence="4">
    <location>
        <begin position="236"/>
        <end position="256"/>
    </location>
</feature>
<keyword evidence="6" id="KW-1185">Reference proteome</keyword>
<keyword evidence="2 4" id="KW-1133">Transmembrane helix</keyword>
<dbReference type="Pfam" id="PF07690">
    <property type="entry name" value="MFS_1"/>
    <property type="match status" value="1"/>
</dbReference>
<keyword evidence="1 4" id="KW-0812">Transmembrane</keyword>
<evidence type="ECO:0000256" key="4">
    <source>
        <dbReference type="SAM" id="Phobius"/>
    </source>
</evidence>
<dbReference type="Gene3D" id="1.20.1250.20">
    <property type="entry name" value="MFS general substrate transporter like domains"/>
    <property type="match status" value="2"/>
</dbReference>
<feature type="transmembrane region" description="Helical" evidence="4">
    <location>
        <begin position="136"/>
        <end position="158"/>
    </location>
</feature>
<dbReference type="SUPFAM" id="SSF103473">
    <property type="entry name" value="MFS general substrate transporter"/>
    <property type="match status" value="1"/>
</dbReference>
<dbReference type="EMBL" id="BAAAFE010000009">
    <property type="protein sequence ID" value="GAA0866610.1"/>
    <property type="molecule type" value="Genomic_DNA"/>
</dbReference>
<reference evidence="6" key="1">
    <citation type="journal article" date="2019" name="Int. J. Syst. Evol. Microbiol.">
        <title>The Global Catalogue of Microorganisms (GCM) 10K type strain sequencing project: providing services to taxonomists for standard genome sequencing and annotation.</title>
        <authorList>
            <consortium name="The Broad Institute Genomics Platform"/>
            <consortium name="The Broad Institute Genome Sequencing Center for Infectious Disease"/>
            <person name="Wu L."/>
            <person name="Ma J."/>
        </authorList>
    </citation>
    <scope>NUCLEOTIDE SEQUENCE [LARGE SCALE GENOMIC DNA]</scope>
    <source>
        <strain evidence="6">JCM 15910</strain>
    </source>
</reference>
<sequence>MTAALSPVSGRALALSILIGSCALLVLGVHPVLLGALVQEGRLADAQVGNLVTIEMLAIVPGSLAGIGLLRRVGARFVAVGAGLAMGGINIFLIGQSGMTMLAMTRAVAGFSEGILVAIALVAISRVARVERASAIFLAVQTLMQAIVAAALPSVTVAGSRVDAALVALAIAGVIAATAALALPAALRPTEPDSERGALTPASLTALTSAGLFLGAIVSVWGYFGLWLIHYGYPPTFEGTAVSLCLVAQVVGALAAARFGERLPNRPTILACAIAAAALVGAFYLARGSATAIIMVGIAFGFVWLFTLPFFAGWLIEIDPGRRAVLYLTAFQLGGAALLPSLAGVAVGAYSINAALTFAGSAFLLLATAAGLSTSARSTG</sequence>
<feature type="transmembrane region" description="Helical" evidence="4">
    <location>
        <begin position="292"/>
        <end position="312"/>
    </location>
</feature>